<evidence type="ECO:0000256" key="1">
    <source>
        <dbReference type="ARBA" id="ARBA00009990"/>
    </source>
</evidence>
<comment type="caution">
    <text evidence="7">The sequence shown here is derived from an EMBL/GenBank/DDBJ whole genome shotgun (WGS) entry which is preliminary data.</text>
</comment>
<reference evidence="8" key="1">
    <citation type="submission" date="2017-05" db="EMBL/GenBank/DDBJ databases">
        <title>Improved OligoMM genomes.</title>
        <authorList>
            <person name="Garzetti D."/>
        </authorList>
    </citation>
    <scope>NUCLEOTIDE SEQUENCE [LARGE SCALE GENOMIC DNA]</scope>
    <source>
        <strain evidence="8">YL45</strain>
    </source>
</reference>
<keyword evidence="8" id="KW-1185">Reference proteome</keyword>
<dbReference type="Gene3D" id="3.10.420.10">
    <property type="entry name" value="SecB-like"/>
    <property type="match status" value="1"/>
</dbReference>
<evidence type="ECO:0000256" key="3">
    <source>
        <dbReference type="ARBA" id="ARBA00022927"/>
    </source>
</evidence>
<dbReference type="RefSeq" id="WP_066594326.1">
    <property type="nucleotide sequence ID" value="NZ_CAJTBZ010000008.1"/>
</dbReference>
<protein>
    <recommendedName>
        <fullName evidence="6">Protein-export protein SecB</fullName>
    </recommendedName>
</protein>
<dbReference type="GeneID" id="78362218"/>
<comment type="similarity">
    <text evidence="1 6">Belongs to the SecB family.</text>
</comment>
<dbReference type="GO" id="GO:0051082">
    <property type="term" value="F:unfolded protein binding"/>
    <property type="evidence" value="ECO:0007669"/>
    <property type="project" value="InterPro"/>
</dbReference>
<dbReference type="PRINTS" id="PR01594">
    <property type="entry name" value="SECBCHAPRONE"/>
</dbReference>
<gene>
    <name evidence="6" type="primary">secB</name>
    <name evidence="7" type="ORF">ADH67_08870</name>
</gene>
<dbReference type="HAMAP" id="MF_00821">
    <property type="entry name" value="SecB"/>
    <property type="match status" value="1"/>
</dbReference>
<dbReference type="GO" id="GO:0051262">
    <property type="term" value="P:protein tetramerization"/>
    <property type="evidence" value="ECO:0007669"/>
    <property type="project" value="InterPro"/>
</dbReference>
<proteinExistence type="inferred from homology"/>
<comment type="subcellular location">
    <subcellularLocation>
        <location evidence="6">Cytoplasm</location>
    </subcellularLocation>
</comment>
<evidence type="ECO:0000313" key="8">
    <source>
        <dbReference type="Proteomes" id="UP000214610"/>
    </source>
</evidence>
<keyword evidence="4 6" id="KW-0811">Translocation</keyword>
<dbReference type="NCBIfam" id="NF004394">
    <property type="entry name" value="PRK05751.1-5"/>
    <property type="match status" value="1"/>
</dbReference>
<dbReference type="PANTHER" id="PTHR36918:SF1">
    <property type="entry name" value="PROTEIN-EXPORT PROTEIN SECB"/>
    <property type="match status" value="1"/>
</dbReference>
<keyword evidence="2 6" id="KW-0813">Transport</keyword>
<organism evidence="7 8">
    <name type="scientific">Turicimonas muris</name>
    <dbReference type="NCBI Taxonomy" id="1796652"/>
    <lineage>
        <taxon>Bacteria</taxon>
        <taxon>Pseudomonadati</taxon>
        <taxon>Pseudomonadota</taxon>
        <taxon>Betaproteobacteria</taxon>
        <taxon>Burkholderiales</taxon>
        <taxon>Sutterellaceae</taxon>
        <taxon>Turicimonas</taxon>
    </lineage>
</organism>
<keyword evidence="5 6" id="KW-0143">Chaperone</keyword>
<dbReference type="GO" id="GO:0006457">
    <property type="term" value="P:protein folding"/>
    <property type="evidence" value="ECO:0007669"/>
    <property type="project" value="UniProtKB-UniRule"/>
</dbReference>
<keyword evidence="6" id="KW-0963">Cytoplasm</keyword>
<accession>A0A227KHM6</accession>
<evidence type="ECO:0000256" key="2">
    <source>
        <dbReference type="ARBA" id="ARBA00022448"/>
    </source>
</evidence>
<dbReference type="NCBIfam" id="TIGR00809">
    <property type="entry name" value="secB"/>
    <property type="match status" value="1"/>
</dbReference>
<dbReference type="SUPFAM" id="SSF54611">
    <property type="entry name" value="SecB-like"/>
    <property type="match status" value="1"/>
</dbReference>
<sequence>MAENQNTAPAQEENGPQFAIQRIYLKDASLEMPHAPQIFLLQDAPEISIQVDVEQTKLADAEDLFEVVVRGTVTAKSKANGQEQTVFLVECKQAGIFFIHNIPQEHLPMILGITCPAAIYPYLRSNVSDLLTRAGMPPVYMGEIDFQAMFAQRVQQEAMQAQAAQAAEANTVNGTGTAQ</sequence>
<name>A0A227KHM6_9BURK</name>
<dbReference type="Pfam" id="PF02556">
    <property type="entry name" value="SecB"/>
    <property type="match status" value="1"/>
</dbReference>
<evidence type="ECO:0000256" key="4">
    <source>
        <dbReference type="ARBA" id="ARBA00023010"/>
    </source>
</evidence>
<comment type="function">
    <text evidence="6">One of the proteins required for the normal export of preproteins out of the cell cytoplasm. It is a molecular chaperone that binds to a subset of precursor proteins, maintaining them in a translocation-competent state. It also specifically binds to its receptor SecA.</text>
</comment>
<dbReference type="InterPro" id="IPR003708">
    <property type="entry name" value="SecB"/>
</dbReference>
<dbReference type="GO" id="GO:0005737">
    <property type="term" value="C:cytoplasm"/>
    <property type="evidence" value="ECO:0007669"/>
    <property type="project" value="UniProtKB-SubCell"/>
</dbReference>
<dbReference type="EMBL" id="NHMP01000005">
    <property type="protein sequence ID" value="OXE47262.1"/>
    <property type="molecule type" value="Genomic_DNA"/>
</dbReference>
<dbReference type="InterPro" id="IPR035958">
    <property type="entry name" value="SecB-like_sf"/>
</dbReference>
<comment type="subunit">
    <text evidence="6">Homotetramer, a dimer of dimers. One homotetramer interacts with 1 SecA dimer.</text>
</comment>
<keyword evidence="3 6" id="KW-0653">Protein transport</keyword>
<dbReference type="AlphaFoldDB" id="A0A227KHM6"/>
<dbReference type="GO" id="GO:0015031">
    <property type="term" value="P:protein transport"/>
    <property type="evidence" value="ECO:0007669"/>
    <property type="project" value="UniProtKB-UniRule"/>
</dbReference>
<evidence type="ECO:0000256" key="5">
    <source>
        <dbReference type="ARBA" id="ARBA00023186"/>
    </source>
</evidence>
<evidence type="ECO:0000313" key="7">
    <source>
        <dbReference type="EMBL" id="OXE47262.1"/>
    </source>
</evidence>
<dbReference type="Proteomes" id="UP000214610">
    <property type="component" value="Unassembled WGS sequence"/>
</dbReference>
<dbReference type="PANTHER" id="PTHR36918">
    <property type="match status" value="1"/>
</dbReference>
<evidence type="ECO:0000256" key="6">
    <source>
        <dbReference type="HAMAP-Rule" id="MF_00821"/>
    </source>
</evidence>